<keyword evidence="14" id="KW-1185">Reference proteome</keyword>
<comment type="function">
    <text evidence="9">Required for the activity of the bacterial periplasmic transport system of putrescine and spermidine.</text>
</comment>
<dbReference type="EMBL" id="VWNA01000001">
    <property type="protein sequence ID" value="MQT12377.1"/>
    <property type="molecule type" value="Genomic_DNA"/>
</dbReference>
<keyword evidence="7 11" id="KW-1133">Transmembrane helix</keyword>
<feature type="transmembrane region" description="Helical" evidence="11">
    <location>
        <begin position="100"/>
        <end position="124"/>
    </location>
</feature>
<dbReference type="InterPro" id="IPR035906">
    <property type="entry name" value="MetI-like_sf"/>
</dbReference>
<feature type="domain" description="ABC transmembrane type-1" evidence="12">
    <location>
        <begin position="62"/>
        <end position="250"/>
    </location>
</feature>
<keyword evidence="6 11" id="KW-0812">Transmembrane</keyword>
<dbReference type="GO" id="GO:0005886">
    <property type="term" value="C:plasma membrane"/>
    <property type="evidence" value="ECO:0007669"/>
    <property type="project" value="UniProtKB-SubCell"/>
</dbReference>
<evidence type="ECO:0000256" key="7">
    <source>
        <dbReference type="ARBA" id="ARBA00022989"/>
    </source>
</evidence>
<proteinExistence type="inferred from homology"/>
<feature type="transmembrane region" description="Helical" evidence="11">
    <location>
        <begin position="178"/>
        <end position="209"/>
    </location>
</feature>
<dbReference type="InterPro" id="IPR000515">
    <property type="entry name" value="MetI-like"/>
</dbReference>
<organism evidence="13 14">
    <name type="scientific">Segnochrobactrum spirostomi</name>
    <dbReference type="NCBI Taxonomy" id="2608987"/>
    <lineage>
        <taxon>Bacteria</taxon>
        <taxon>Pseudomonadati</taxon>
        <taxon>Pseudomonadota</taxon>
        <taxon>Alphaproteobacteria</taxon>
        <taxon>Hyphomicrobiales</taxon>
        <taxon>Segnochrobactraceae</taxon>
        <taxon>Segnochrobactrum</taxon>
    </lineage>
</organism>
<evidence type="ECO:0000256" key="11">
    <source>
        <dbReference type="RuleBase" id="RU363032"/>
    </source>
</evidence>
<dbReference type="AlphaFoldDB" id="A0A6A7Y1X3"/>
<keyword evidence="3 11" id="KW-0813">Transport</keyword>
<comment type="subcellular location">
    <subcellularLocation>
        <location evidence="1">Cell inner membrane</location>
        <topology evidence="1">Multi-pass membrane protein</topology>
    </subcellularLocation>
    <subcellularLocation>
        <location evidence="11">Cell membrane</location>
        <topology evidence="11">Multi-pass membrane protein</topology>
    </subcellularLocation>
</comment>
<keyword evidence="4" id="KW-1003">Cell membrane</keyword>
<sequence length="268" mass="28241">MRTRSGWLSGYVALYFVFLYAPILVIPVFSLNNAAAPALPLAGFTTKWYAMAAENAEMFHAARNSVAVGLSVALLTTLLAVPAARALTRHRFPGRSLASGLIMSPLFLPEIIVAVSLLTIVLGAGLSASLIAVALGQTVFCLPYAMSVLTAGFLNLDPSLEEASRDLGETAAGTFRRVILPVVAPAILSSLLVSFTISLDEFILAFFLSGAEPTLPVYIFGQLRFAARLPSVLALGSIILVVSVVLLVAAEAIRRRAERRLGAAGAPS</sequence>
<dbReference type="SUPFAM" id="SSF161098">
    <property type="entry name" value="MetI-like"/>
    <property type="match status" value="1"/>
</dbReference>
<feature type="transmembrane region" description="Helical" evidence="11">
    <location>
        <begin position="66"/>
        <end position="88"/>
    </location>
</feature>
<dbReference type="Gene3D" id="1.10.3720.10">
    <property type="entry name" value="MetI-like"/>
    <property type="match status" value="1"/>
</dbReference>
<dbReference type="PANTHER" id="PTHR43848">
    <property type="entry name" value="PUTRESCINE TRANSPORT SYSTEM PERMEASE PROTEIN POTI"/>
    <property type="match status" value="1"/>
</dbReference>
<keyword evidence="5" id="KW-0997">Cell inner membrane</keyword>
<evidence type="ECO:0000256" key="3">
    <source>
        <dbReference type="ARBA" id="ARBA00022448"/>
    </source>
</evidence>
<comment type="caution">
    <text evidence="13">The sequence shown here is derived from an EMBL/GenBank/DDBJ whole genome shotgun (WGS) entry which is preliminary data.</text>
</comment>
<dbReference type="PANTHER" id="PTHR43848:SF5">
    <property type="entry name" value="SPERMIDINE_PUTRESCINE TRANSPORT SYSTEM PERMEASE PROTEIN POTC"/>
    <property type="match status" value="1"/>
</dbReference>
<evidence type="ECO:0000256" key="2">
    <source>
        <dbReference type="ARBA" id="ARBA00007069"/>
    </source>
</evidence>
<evidence type="ECO:0000256" key="4">
    <source>
        <dbReference type="ARBA" id="ARBA00022475"/>
    </source>
</evidence>
<dbReference type="CDD" id="cd06261">
    <property type="entry name" value="TM_PBP2"/>
    <property type="match status" value="1"/>
</dbReference>
<evidence type="ECO:0000256" key="6">
    <source>
        <dbReference type="ARBA" id="ARBA00022692"/>
    </source>
</evidence>
<evidence type="ECO:0000256" key="9">
    <source>
        <dbReference type="ARBA" id="ARBA00037216"/>
    </source>
</evidence>
<feature type="transmembrane region" description="Helical" evidence="11">
    <location>
        <begin position="12"/>
        <end position="31"/>
    </location>
</feature>
<reference evidence="13 14" key="1">
    <citation type="submission" date="2019-09" db="EMBL/GenBank/DDBJ databases">
        <title>Segnochrobactrum spirostomi gen. nov., sp. nov., isolated from the ciliate Spirostomum cf. yagiui and description of a novel family, Segnochrobactraceae fam. nov. within the order Rhizobiales of the class Alphaproteobacteria.</title>
        <authorList>
            <person name="Akter S."/>
            <person name="Shazib S.U.A."/>
            <person name="Shin M.K."/>
        </authorList>
    </citation>
    <scope>NUCLEOTIDE SEQUENCE [LARGE SCALE GENOMIC DNA]</scope>
    <source>
        <strain evidence="13 14">Sp-1</strain>
    </source>
</reference>
<evidence type="ECO:0000256" key="8">
    <source>
        <dbReference type="ARBA" id="ARBA00023136"/>
    </source>
</evidence>
<dbReference type="RefSeq" id="WP_153486352.1">
    <property type="nucleotide sequence ID" value="NZ_VWNA01000001.1"/>
</dbReference>
<dbReference type="Proteomes" id="UP000332515">
    <property type="component" value="Unassembled WGS sequence"/>
</dbReference>
<feature type="transmembrane region" description="Helical" evidence="11">
    <location>
        <begin position="229"/>
        <end position="250"/>
    </location>
</feature>
<gene>
    <name evidence="13" type="ORF">F0357_06800</name>
</gene>
<feature type="transmembrane region" description="Helical" evidence="11">
    <location>
        <begin position="130"/>
        <end position="157"/>
    </location>
</feature>
<comment type="similarity">
    <text evidence="2">Belongs to the binding-protein-dependent transport system permease family. CysTW subfamily.</text>
</comment>
<keyword evidence="8 11" id="KW-0472">Membrane</keyword>
<evidence type="ECO:0000313" key="13">
    <source>
        <dbReference type="EMBL" id="MQT12377.1"/>
    </source>
</evidence>
<evidence type="ECO:0000313" key="14">
    <source>
        <dbReference type="Proteomes" id="UP000332515"/>
    </source>
</evidence>
<accession>A0A6A7Y1X3</accession>
<protein>
    <recommendedName>
        <fullName evidence="10">Spermidine/putrescine transport system permease protein PotC</fullName>
    </recommendedName>
</protein>
<dbReference type="GO" id="GO:0055085">
    <property type="term" value="P:transmembrane transport"/>
    <property type="evidence" value="ECO:0007669"/>
    <property type="project" value="InterPro"/>
</dbReference>
<dbReference type="PROSITE" id="PS50928">
    <property type="entry name" value="ABC_TM1"/>
    <property type="match status" value="1"/>
</dbReference>
<evidence type="ECO:0000259" key="12">
    <source>
        <dbReference type="PROSITE" id="PS50928"/>
    </source>
</evidence>
<evidence type="ECO:0000256" key="1">
    <source>
        <dbReference type="ARBA" id="ARBA00004429"/>
    </source>
</evidence>
<name>A0A6A7Y1X3_9HYPH</name>
<dbReference type="InterPro" id="IPR051789">
    <property type="entry name" value="Bact_Polyamine_Transport"/>
</dbReference>
<evidence type="ECO:0000256" key="10">
    <source>
        <dbReference type="ARBA" id="ARBA00039580"/>
    </source>
</evidence>
<evidence type="ECO:0000256" key="5">
    <source>
        <dbReference type="ARBA" id="ARBA00022519"/>
    </source>
</evidence>
<dbReference type="Pfam" id="PF00528">
    <property type="entry name" value="BPD_transp_1"/>
    <property type="match status" value="1"/>
</dbReference>